<name>A0ABY6F424_9GAMM</name>
<feature type="compositionally biased region" description="Basic and acidic residues" evidence="1">
    <location>
        <begin position="125"/>
        <end position="136"/>
    </location>
</feature>
<organism evidence="2 3">
    <name type="scientific">Moraxella nasicaprae</name>
    <dbReference type="NCBI Taxonomy" id="2904122"/>
    <lineage>
        <taxon>Bacteria</taxon>
        <taxon>Pseudomonadati</taxon>
        <taxon>Pseudomonadota</taxon>
        <taxon>Gammaproteobacteria</taxon>
        <taxon>Moraxellales</taxon>
        <taxon>Moraxellaceae</taxon>
        <taxon>Moraxella</taxon>
    </lineage>
</organism>
<gene>
    <name evidence="2" type="ORF">LU297_09650</name>
</gene>
<feature type="region of interest" description="Disordered" evidence="1">
    <location>
        <begin position="125"/>
        <end position="144"/>
    </location>
</feature>
<accession>A0ABY6F424</accession>
<proteinExistence type="predicted"/>
<dbReference type="EMBL" id="CP089977">
    <property type="protein sequence ID" value="UXZ04808.1"/>
    <property type="molecule type" value="Genomic_DNA"/>
</dbReference>
<dbReference type="Proteomes" id="UP001063782">
    <property type="component" value="Chromosome"/>
</dbReference>
<keyword evidence="3" id="KW-1185">Reference proteome</keyword>
<dbReference type="RefSeq" id="WP_263076303.1">
    <property type="nucleotide sequence ID" value="NZ_CP089977.1"/>
</dbReference>
<sequence length="144" mass="15080">MGAVVLEAGVVVTNNNNAGFPDAGLYYTYSGGAGVVGAGVGLNASAYSEGRSNFDGYSKSVSSCFPLACTSVHLSDDDKPKIIGSSVSAGAKTPSVSVTLNKTQSVMVEDVFKLADAVSNGFKDGGYKHKKEEKDKKRWKKMKK</sequence>
<evidence type="ECO:0000313" key="3">
    <source>
        <dbReference type="Proteomes" id="UP001063782"/>
    </source>
</evidence>
<reference evidence="2" key="1">
    <citation type="submission" date="2021-12" db="EMBL/GenBank/DDBJ databases">
        <title>taxonomy of Moraxella sp. ZY201224.</title>
        <authorList>
            <person name="Li F."/>
        </authorList>
    </citation>
    <scope>NUCLEOTIDE SEQUENCE</scope>
    <source>
        <strain evidence="2">ZY201224</strain>
    </source>
</reference>
<evidence type="ECO:0000313" key="2">
    <source>
        <dbReference type="EMBL" id="UXZ04808.1"/>
    </source>
</evidence>
<evidence type="ECO:0000256" key="1">
    <source>
        <dbReference type="SAM" id="MobiDB-lite"/>
    </source>
</evidence>
<protein>
    <submittedName>
        <fullName evidence="2">Uncharacterized protein</fullName>
    </submittedName>
</protein>